<evidence type="ECO:0000256" key="10">
    <source>
        <dbReference type="ARBA" id="ARBA00069577"/>
    </source>
</evidence>
<evidence type="ECO:0000313" key="18">
    <source>
        <dbReference type="Proteomes" id="UP001151699"/>
    </source>
</evidence>
<dbReference type="SUPFAM" id="SSF54197">
    <property type="entry name" value="HIT-like"/>
    <property type="match status" value="1"/>
</dbReference>
<dbReference type="InterPro" id="IPR011146">
    <property type="entry name" value="HIT-like"/>
</dbReference>
<dbReference type="InterPro" id="IPR036265">
    <property type="entry name" value="HIT-like_sf"/>
</dbReference>
<feature type="short sequence motif" description="Histidine triad motif" evidence="14">
    <location>
        <begin position="415"/>
        <end position="419"/>
    </location>
</feature>
<dbReference type="EC" id="3.6.1.29" evidence="3"/>
<comment type="subunit">
    <text evidence="2">Homotetramer.</text>
</comment>
<dbReference type="PROSITE" id="PS50263">
    <property type="entry name" value="CN_HYDROLASE"/>
    <property type="match status" value="1"/>
</dbReference>
<evidence type="ECO:0000256" key="11">
    <source>
        <dbReference type="PIRSR" id="PIRSR639383-1"/>
    </source>
</evidence>
<dbReference type="PROSITE" id="PS51084">
    <property type="entry name" value="HIT_2"/>
    <property type="match status" value="1"/>
</dbReference>
<dbReference type="Pfam" id="PF00795">
    <property type="entry name" value="CN_hydrolase"/>
    <property type="match status" value="1"/>
</dbReference>
<feature type="binding site" evidence="12">
    <location>
        <position position="419"/>
    </location>
    <ligand>
        <name>substrate</name>
    </ligand>
</feature>
<evidence type="ECO:0000256" key="8">
    <source>
        <dbReference type="ARBA" id="ARBA00057461"/>
    </source>
</evidence>
<dbReference type="Pfam" id="PF01230">
    <property type="entry name" value="HIT"/>
    <property type="match status" value="1"/>
</dbReference>
<dbReference type="AlphaFoldDB" id="A0A9Q0N9A3"/>
<dbReference type="SUPFAM" id="SSF56317">
    <property type="entry name" value="Carbon-nitrogen hydrolase"/>
    <property type="match status" value="1"/>
</dbReference>
<comment type="cofactor">
    <cofactor evidence="1">
        <name>Mn(2+)</name>
        <dbReference type="ChEBI" id="CHEBI:29035"/>
    </cofactor>
</comment>
<comment type="similarity">
    <text evidence="9">In the N-terminal section; belongs to the UPF0012 family.</text>
</comment>
<dbReference type="InterPro" id="IPR039383">
    <property type="entry name" value="FHIT"/>
</dbReference>
<evidence type="ECO:0000256" key="9">
    <source>
        <dbReference type="ARBA" id="ARBA00061127"/>
    </source>
</evidence>
<evidence type="ECO:0000259" key="15">
    <source>
        <dbReference type="PROSITE" id="PS50263"/>
    </source>
</evidence>
<feature type="binding site" evidence="12">
    <location>
        <begin position="410"/>
        <end position="413"/>
    </location>
    <ligand>
        <name>substrate</name>
    </ligand>
</feature>
<gene>
    <name evidence="17" type="primary">NitFhit</name>
    <name evidence="17" type="ORF">Bhyg_00572</name>
</gene>
<comment type="catalytic activity">
    <reaction evidence="7">
        <text>P(1),P(3)-bis(5'-adenosyl) triphosphate + H2O = AMP + ADP + 2 H(+)</text>
        <dbReference type="Rhea" id="RHEA:13893"/>
        <dbReference type="ChEBI" id="CHEBI:15377"/>
        <dbReference type="ChEBI" id="CHEBI:15378"/>
        <dbReference type="ChEBI" id="CHEBI:58529"/>
        <dbReference type="ChEBI" id="CHEBI:456215"/>
        <dbReference type="ChEBI" id="CHEBI:456216"/>
        <dbReference type="EC" id="3.6.1.29"/>
    </reaction>
</comment>
<dbReference type="CDD" id="cd01275">
    <property type="entry name" value="FHIT"/>
    <property type="match status" value="1"/>
</dbReference>
<feature type="active site" description="Tele-AMP-histidine intermediate" evidence="11">
    <location>
        <position position="417"/>
    </location>
</feature>
<evidence type="ECO:0000256" key="4">
    <source>
        <dbReference type="ARBA" id="ARBA00022741"/>
    </source>
</evidence>
<evidence type="ECO:0000256" key="12">
    <source>
        <dbReference type="PIRSR" id="PIRSR639383-2"/>
    </source>
</evidence>
<evidence type="ECO:0000256" key="6">
    <source>
        <dbReference type="ARBA" id="ARBA00023268"/>
    </source>
</evidence>
<keyword evidence="6" id="KW-0511">Multifunctional enzyme</keyword>
<dbReference type="GO" id="GO:0000166">
    <property type="term" value="F:nucleotide binding"/>
    <property type="evidence" value="ECO:0007669"/>
    <property type="project" value="UniProtKB-KW"/>
</dbReference>
<evidence type="ECO:0000256" key="14">
    <source>
        <dbReference type="PROSITE-ProRule" id="PRU00464"/>
    </source>
</evidence>
<dbReference type="PANTHER" id="PTHR23088">
    <property type="entry name" value="NITRILASE-RELATED"/>
    <property type="match status" value="1"/>
</dbReference>
<dbReference type="GO" id="GO:0006139">
    <property type="term" value="P:nucleobase-containing compound metabolic process"/>
    <property type="evidence" value="ECO:0007669"/>
    <property type="project" value="TreeGrafter"/>
</dbReference>
<evidence type="ECO:0000256" key="1">
    <source>
        <dbReference type="ARBA" id="ARBA00001936"/>
    </source>
</evidence>
<dbReference type="InterPro" id="IPR045254">
    <property type="entry name" value="Nit1/2_C-N_Hydrolase"/>
</dbReference>
<dbReference type="PANTHER" id="PTHR23088:SF27">
    <property type="entry name" value="DEAMINATED GLUTATHIONE AMIDASE"/>
    <property type="match status" value="1"/>
</dbReference>
<feature type="site" description="Important for induction of apoptosis" evidence="13">
    <location>
        <position position="435"/>
    </location>
</feature>
<dbReference type="InterPro" id="IPR036526">
    <property type="entry name" value="C-N_Hydrolase_sf"/>
</dbReference>
<evidence type="ECO:0000256" key="2">
    <source>
        <dbReference type="ARBA" id="ARBA00011881"/>
    </source>
</evidence>
<dbReference type="Gene3D" id="3.60.110.10">
    <property type="entry name" value="Carbon-nitrogen hydrolase"/>
    <property type="match status" value="1"/>
</dbReference>
<organism evidence="17 18">
    <name type="scientific">Pseudolycoriella hygida</name>
    <dbReference type="NCBI Taxonomy" id="35572"/>
    <lineage>
        <taxon>Eukaryota</taxon>
        <taxon>Metazoa</taxon>
        <taxon>Ecdysozoa</taxon>
        <taxon>Arthropoda</taxon>
        <taxon>Hexapoda</taxon>
        <taxon>Insecta</taxon>
        <taxon>Pterygota</taxon>
        <taxon>Neoptera</taxon>
        <taxon>Endopterygota</taxon>
        <taxon>Diptera</taxon>
        <taxon>Nematocera</taxon>
        <taxon>Sciaroidea</taxon>
        <taxon>Sciaridae</taxon>
        <taxon>Pseudolycoriella</taxon>
    </lineage>
</organism>
<evidence type="ECO:0000259" key="16">
    <source>
        <dbReference type="PROSITE" id="PS51084"/>
    </source>
</evidence>
<dbReference type="InterPro" id="IPR001110">
    <property type="entry name" value="UPF0012_CS"/>
</dbReference>
<keyword evidence="18" id="KW-1185">Reference proteome</keyword>
<evidence type="ECO:0000313" key="17">
    <source>
        <dbReference type="EMBL" id="KAJ6645366.1"/>
    </source>
</evidence>
<name>A0A9Q0N9A3_9DIPT</name>
<sequence length="474" mass="53991">MLVSRNYIARPSTYKKLPTIRSMSLETKNPSNRVAICHMRSTNDTENNRLQVVEIVKKAKEKNANFVFLPECCDYVGSNVPETLKLSQTIDGDTMSFYKNLSRTNKLWLSIGGFHEKVPKTNNTESDKIYNSHVILDDNGDIVGNYRKLHLFDVDTPEYKFRESKIVKGGHSILAPISSPIGNIGVMICYDLRFPELSTLLRKQGSDILTYPSAFAFTTGEAHWETLLRSRAIENQCFVVASAQIGYHNEKRRSYGNAMVVDPWGKIIAKCDNNKEVDVAVTDIDLDVAAKVRQNMPCLEHRRNDIYSLSVMSKKFVSPSTKDFVFEKYPIPHETIFYESNHSLAFTNIRCVVPGHVLVASRRSAKRLKDLAPDEVADFFQTVCIVQKMTESYHQTNSSTVTVQDGEFAGQTVKHLHCHIMPRRPGDFKFNDEIYIKLAKHDQHNADPATRRSIDEMTAEASEYQKLFLLKNFD</sequence>
<dbReference type="GO" id="GO:0016811">
    <property type="term" value="F:hydrolase activity, acting on carbon-nitrogen (but not peptide) bonds, in linear amides"/>
    <property type="evidence" value="ECO:0007669"/>
    <property type="project" value="InterPro"/>
</dbReference>
<dbReference type="InterPro" id="IPR003010">
    <property type="entry name" value="C-N_Hydrolase"/>
</dbReference>
<feature type="binding site" evidence="12">
    <location>
        <position position="404"/>
    </location>
    <ligand>
        <name>substrate</name>
    </ligand>
</feature>
<dbReference type="GO" id="GO:0047710">
    <property type="term" value="F:bis(5'-adenosyl)-triphosphatase activity"/>
    <property type="evidence" value="ECO:0007669"/>
    <property type="project" value="UniProtKB-EC"/>
</dbReference>
<dbReference type="Gene3D" id="3.30.428.10">
    <property type="entry name" value="HIT-like"/>
    <property type="match status" value="1"/>
</dbReference>
<dbReference type="EMBL" id="WJQU01000001">
    <property type="protein sequence ID" value="KAJ6645366.1"/>
    <property type="molecule type" value="Genomic_DNA"/>
</dbReference>
<dbReference type="OrthoDB" id="680339at2759"/>
<dbReference type="FunFam" id="3.30.428.10:FF:000011">
    <property type="entry name" value="Fragile histidine triad"/>
    <property type="match status" value="1"/>
</dbReference>
<comment type="caution">
    <text evidence="17">The sequence shown here is derived from an EMBL/GenBank/DDBJ whole genome shotgun (WGS) entry which is preliminary data.</text>
</comment>
<feature type="domain" description="CN hydrolase" evidence="15">
    <location>
        <begin position="32"/>
        <end position="286"/>
    </location>
</feature>
<dbReference type="CDD" id="cd07572">
    <property type="entry name" value="nit"/>
    <property type="match status" value="1"/>
</dbReference>
<feature type="binding site" evidence="12">
    <location>
        <position position="348"/>
    </location>
    <ligand>
        <name>substrate</name>
    </ligand>
</feature>
<evidence type="ECO:0000256" key="5">
    <source>
        <dbReference type="ARBA" id="ARBA00022801"/>
    </source>
</evidence>
<comment type="function">
    <text evidence="8">Cleaves A-5'-PPP-5'A to yield AMP and ADP.</text>
</comment>
<evidence type="ECO:0000256" key="7">
    <source>
        <dbReference type="ARBA" id="ARBA00047780"/>
    </source>
</evidence>
<evidence type="ECO:0000256" key="13">
    <source>
        <dbReference type="PIRSR" id="PIRSR639383-3"/>
    </source>
</evidence>
<keyword evidence="5" id="KW-0378">Hydrolase</keyword>
<protein>
    <recommendedName>
        <fullName evidence="10">Nitrilase and fragile histidine triad fusion protein NitFhit</fullName>
        <ecNumber evidence="3">3.6.1.29</ecNumber>
    </recommendedName>
</protein>
<evidence type="ECO:0000256" key="3">
    <source>
        <dbReference type="ARBA" id="ARBA00012377"/>
    </source>
</evidence>
<dbReference type="Proteomes" id="UP001151699">
    <property type="component" value="Chromosome A"/>
</dbReference>
<proteinExistence type="inferred from homology"/>
<dbReference type="FunFam" id="3.60.110.10:FF:000005">
    <property type="entry name" value="nitrilase homolog 1 isoform X1"/>
    <property type="match status" value="1"/>
</dbReference>
<keyword evidence="4" id="KW-0547">Nucleotide-binding</keyword>
<reference evidence="17" key="1">
    <citation type="submission" date="2022-07" db="EMBL/GenBank/DDBJ databases">
        <authorList>
            <person name="Trinca V."/>
            <person name="Uliana J.V.C."/>
            <person name="Torres T.T."/>
            <person name="Ward R.J."/>
            <person name="Monesi N."/>
        </authorList>
    </citation>
    <scope>NUCLEOTIDE SEQUENCE</scope>
    <source>
        <strain evidence="17">HSMRA1968</strain>
        <tissue evidence="17">Whole embryos</tissue>
    </source>
</reference>
<accession>A0A9Q0N9A3</accession>
<dbReference type="PROSITE" id="PS01227">
    <property type="entry name" value="UPF0012"/>
    <property type="match status" value="1"/>
</dbReference>
<feature type="domain" description="HIT" evidence="16">
    <location>
        <begin position="322"/>
        <end position="430"/>
    </location>
</feature>